<accession>A0A146KK22</accession>
<dbReference type="SUPFAM" id="SSF69572">
    <property type="entry name" value="Activating enzymes of the ubiquitin-like proteins"/>
    <property type="match status" value="1"/>
</dbReference>
<dbReference type="InterPro" id="IPR000594">
    <property type="entry name" value="ThiF_NAD_FAD-bd"/>
</dbReference>
<dbReference type="InterPro" id="IPR019572">
    <property type="entry name" value="UBA_E1_SCCH"/>
</dbReference>
<dbReference type="GO" id="GO:0016567">
    <property type="term" value="P:protein ubiquitination"/>
    <property type="evidence" value="ECO:0007669"/>
    <property type="project" value="UniProtKB-UniPathway"/>
</dbReference>
<evidence type="ECO:0000256" key="1">
    <source>
        <dbReference type="ARBA" id="ARBA00004906"/>
    </source>
</evidence>
<comment type="pathway">
    <text evidence="1">Protein modification; protein ubiquitination.</text>
</comment>
<evidence type="ECO:0000313" key="6">
    <source>
        <dbReference type="EMBL" id="JAP95955.1"/>
    </source>
</evidence>
<evidence type="ECO:0000259" key="4">
    <source>
        <dbReference type="Pfam" id="PF00899"/>
    </source>
</evidence>
<reference evidence="6" key="1">
    <citation type="submission" date="2015-07" db="EMBL/GenBank/DDBJ databases">
        <title>Adaptation to a free-living lifestyle via gene acquisitions in the diplomonad Trepomonas sp. PC1.</title>
        <authorList>
            <person name="Xu F."/>
            <person name="Jerlstrom-Hultqvist J."/>
            <person name="Kolisko M."/>
            <person name="Simpson A.G.B."/>
            <person name="Roger A.J."/>
            <person name="Svard S.G."/>
            <person name="Andersson J.O."/>
        </authorList>
    </citation>
    <scope>NUCLEOTIDE SEQUENCE</scope>
    <source>
        <strain evidence="6">PC1</strain>
    </source>
</reference>
<dbReference type="PANTHER" id="PTHR10953:SF162">
    <property type="entry name" value="SUMO-ACTIVATING ENZYME SUBUNIT 1"/>
    <property type="match status" value="1"/>
</dbReference>
<feature type="non-terminal residue" evidence="6">
    <location>
        <position position="1"/>
    </location>
</feature>
<dbReference type="Gene3D" id="3.40.50.720">
    <property type="entry name" value="NAD(P)-binding Rossmann-like Domain"/>
    <property type="match status" value="1"/>
</dbReference>
<dbReference type="GO" id="GO:0005737">
    <property type="term" value="C:cytoplasm"/>
    <property type="evidence" value="ECO:0007669"/>
    <property type="project" value="TreeGrafter"/>
</dbReference>
<evidence type="ECO:0000259" key="5">
    <source>
        <dbReference type="Pfam" id="PF10585"/>
    </source>
</evidence>
<sequence length="398" mass="45577">LALSGACSQKQLDIMDDALVKDANLPLSFLYTKSDVGKYKSETALQQALSINPDCKINYQLQQFSKSTFNEEFFETKNLIITAIDNVKTRQLIDQKCVDYGKPMIDSGFMGQKANMQVMVPRLTQRLDLQESDYSVPMDTIVGFPTQFSDCIEYAKINFEYVFVDAIQIIQQFQDLSEQSEQEFYANLGKNQHILAKTFFIIDLCLSQPIETQADCYRFAFIVFRHYFQESIQHLLNSFPAENDKFWRGHKRPPALIDFSLVDIVQKQFIEETSKLASKIFGVDFQFDENAAQTVFSRVKDCKIPSIQEVFDLFEAFSEKTLFKKYKTVKQNIKPAKLNSEEHLELLMAFSKLRASNFEIPHLEDPQITKLIQNANPALITTTAAIAGHAGVEFVKLC</sequence>
<dbReference type="Pfam" id="PF00899">
    <property type="entry name" value="ThiF"/>
    <property type="match status" value="1"/>
</dbReference>
<name>A0A146KK22_9EUKA</name>
<dbReference type="EMBL" id="GDID01000651">
    <property type="protein sequence ID" value="JAP95955.1"/>
    <property type="molecule type" value="Transcribed_RNA"/>
</dbReference>
<dbReference type="AlphaFoldDB" id="A0A146KK22"/>
<organism evidence="6">
    <name type="scientific">Trepomonas sp. PC1</name>
    <dbReference type="NCBI Taxonomy" id="1076344"/>
    <lineage>
        <taxon>Eukaryota</taxon>
        <taxon>Metamonada</taxon>
        <taxon>Diplomonadida</taxon>
        <taxon>Hexamitidae</taxon>
        <taxon>Hexamitinae</taxon>
        <taxon>Trepomonas</taxon>
    </lineage>
</organism>
<dbReference type="PANTHER" id="PTHR10953">
    <property type="entry name" value="UBIQUITIN-ACTIVATING ENZYME E1"/>
    <property type="match status" value="1"/>
</dbReference>
<proteinExistence type="inferred from homology"/>
<dbReference type="InterPro" id="IPR045886">
    <property type="entry name" value="ThiF/MoeB/HesA"/>
</dbReference>
<dbReference type="InterPro" id="IPR042063">
    <property type="entry name" value="Ubi_acti_E1_SCCH"/>
</dbReference>
<feature type="non-terminal residue" evidence="6">
    <location>
        <position position="398"/>
    </location>
</feature>
<dbReference type="Pfam" id="PF10585">
    <property type="entry name" value="UBA_E1_SCCH"/>
    <property type="match status" value="1"/>
</dbReference>
<evidence type="ECO:0000256" key="3">
    <source>
        <dbReference type="ARBA" id="ARBA00022598"/>
    </source>
</evidence>
<feature type="domain" description="Ubiquitin-activating enzyme SCCH" evidence="5">
    <location>
        <begin position="145"/>
        <end position="363"/>
    </location>
</feature>
<dbReference type="GO" id="GO:0031510">
    <property type="term" value="C:SUMO activating enzyme complex"/>
    <property type="evidence" value="ECO:0007669"/>
    <property type="project" value="TreeGrafter"/>
</dbReference>
<feature type="domain" description="THIF-type NAD/FAD binding fold" evidence="4">
    <location>
        <begin position="1"/>
        <end position="396"/>
    </location>
</feature>
<gene>
    <name evidence="6" type="ORF">TPC1_10870</name>
</gene>
<comment type="similarity">
    <text evidence="2">Belongs to the ubiquitin-activating E1 family.</text>
</comment>
<dbReference type="GO" id="GO:0016925">
    <property type="term" value="P:protein sumoylation"/>
    <property type="evidence" value="ECO:0007669"/>
    <property type="project" value="TreeGrafter"/>
</dbReference>
<dbReference type="InterPro" id="IPR035985">
    <property type="entry name" value="Ubiquitin-activating_enz"/>
</dbReference>
<protein>
    <submittedName>
        <fullName evidence="6">Ubiquitin-conjugating enzyme E1</fullName>
    </submittedName>
</protein>
<keyword evidence="3" id="KW-0436">Ligase</keyword>
<dbReference type="GO" id="GO:0019948">
    <property type="term" value="F:SUMO activating enzyme activity"/>
    <property type="evidence" value="ECO:0007669"/>
    <property type="project" value="TreeGrafter"/>
</dbReference>
<dbReference type="UniPathway" id="UPA00143"/>
<evidence type="ECO:0000256" key="2">
    <source>
        <dbReference type="ARBA" id="ARBA00005673"/>
    </source>
</evidence>
<dbReference type="Gene3D" id="1.10.10.2660">
    <property type="entry name" value="Ubiquitin-activating enzyme E1, SCCH domain"/>
    <property type="match status" value="1"/>
</dbReference>